<name>G0MQL1_CAEBE</name>
<organism evidence="2">
    <name type="scientific">Caenorhabditis brenneri</name>
    <name type="common">Nematode worm</name>
    <dbReference type="NCBI Taxonomy" id="135651"/>
    <lineage>
        <taxon>Eukaryota</taxon>
        <taxon>Metazoa</taxon>
        <taxon>Ecdysozoa</taxon>
        <taxon>Nematoda</taxon>
        <taxon>Chromadorea</taxon>
        <taxon>Rhabditida</taxon>
        <taxon>Rhabditina</taxon>
        <taxon>Rhabditomorpha</taxon>
        <taxon>Rhabditoidea</taxon>
        <taxon>Rhabditidae</taxon>
        <taxon>Peloderinae</taxon>
        <taxon>Caenorhabditis</taxon>
    </lineage>
</organism>
<dbReference type="Proteomes" id="UP000008068">
    <property type="component" value="Unassembled WGS sequence"/>
</dbReference>
<dbReference type="OrthoDB" id="5771565at2759"/>
<accession>G0MQL1</accession>
<dbReference type="eggNOG" id="ENOG502THKP">
    <property type="taxonomic scope" value="Eukaryota"/>
</dbReference>
<evidence type="ECO:0008006" key="3">
    <source>
        <dbReference type="Google" id="ProtNLM"/>
    </source>
</evidence>
<dbReference type="HOGENOM" id="CLU_040220_2_0_1"/>
<keyword evidence="2" id="KW-1185">Reference proteome</keyword>
<evidence type="ECO:0000313" key="1">
    <source>
        <dbReference type="EMBL" id="EGT41480.1"/>
    </source>
</evidence>
<evidence type="ECO:0000313" key="2">
    <source>
        <dbReference type="Proteomes" id="UP000008068"/>
    </source>
</evidence>
<dbReference type="PANTHER" id="PTHR21503:SF8">
    <property type="entry name" value="F-BOX ASSOCIATED DOMAIN-CONTAINING PROTEIN-RELATED"/>
    <property type="match status" value="1"/>
</dbReference>
<sequence>MIDFLSTPLVARANVFDKLEIEDLFSLSERSRSASIAIKQVDWRILDTIIDFDDCRGRSRIQREPQAEQGHGKTVEYELMKKNGNFIPKMKINEREFDIRRLHPDMPSPDAWTNNDFRRWFVRHALRLLCDLFGHLHGVACGMEIEQMRDIMNMRLLRSVVMTDDHVHAHDVTTFCNNFRGRTLLLYPYIFGKLEESTRMMNIPHLYVKNAQWMNRSHLMRFNGKNGFFFETSLRTEDCISFVKRWLYGQDHRLRSIVIRSQHPNAFSEKKVIESFDGVKAWDPKQRQRFYKFEDEWKQNFFREETHLLDGAWGFDLERHDKLLCTMRVTPNAFCLFIWHRRFPSYDKN</sequence>
<dbReference type="OMA" id="INEREFD"/>
<dbReference type="AlphaFoldDB" id="G0MQL1"/>
<dbReference type="PANTHER" id="PTHR21503">
    <property type="entry name" value="F-BOX-CONTAINING HYPOTHETICAL PROTEIN C.ELEGANS"/>
    <property type="match status" value="1"/>
</dbReference>
<reference evidence="2" key="1">
    <citation type="submission" date="2011-07" db="EMBL/GenBank/DDBJ databases">
        <authorList>
            <consortium name="Caenorhabditis brenneri Sequencing and Analysis Consortium"/>
            <person name="Wilson R.K."/>
        </authorList>
    </citation>
    <scope>NUCLEOTIDE SEQUENCE [LARGE SCALE GENOMIC DNA]</scope>
    <source>
        <strain evidence="2">PB2801</strain>
    </source>
</reference>
<protein>
    <recommendedName>
        <fullName evidence="3">F-box domain-containing protein</fullName>
    </recommendedName>
</protein>
<proteinExistence type="predicted"/>
<gene>
    <name evidence="1" type="ORF">CAEBREN_06532</name>
</gene>
<dbReference type="EMBL" id="GL379807">
    <property type="protein sequence ID" value="EGT41480.1"/>
    <property type="molecule type" value="Genomic_DNA"/>
</dbReference>
<dbReference type="InParanoid" id="G0MQL1"/>